<evidence type="ECO:0000256" key="1">
    <source>
        <dbReference type="SAM" id="MobiDB-lite"/>
    </source>
</evidence>
<keyword evidence="3" id="KW-1185">Reference proteome</keyword>
<accession>A0AA40S7K9</accession>
<evidence type="ECO:0000313" key="2">
    <source>
        <dbReference type="EMBL" id="MBA8915993.1"/>
    </source>
</evidence>
<comment type="caution">
    <text evidence="2">The sequence shown here is derived from an EMBL/GenBank/DDBJ whole genome shotgun (WGS) entry which is preliminary data.</text>
</comment>
<evidence type="ECO:0000313" key="3">
    <source>
        <dbReference type="Proteomes" id="UP000543554"/>
    </source>
</evidence>
<organism evidence="2 3">
    <name type="scientific">Methylorubrum thiocyanatum</name>
    <dbReference type="NCBI Taxonomy" id="47958"/>
    <lineage>
        <taxon>Bacteria</taxon>
        <taxon>Pseudomonadati</taxon>
        <taxon>Pseudomonadota</taxon>
        <taxon>Alphaproteobacteria</taxon>
        <taxon>Hyphomicrobiales</taxon>
        <taxon>Methylobacteriaceae</taxon>
        <taxon>Methylorubrum</taxon>
    </lineage>
</organism>
<name>A0AA40S7K9_9HYPH</name>
<reference evidence="2 3" key="1">
    <citation type="submission" date="2020-08" db="EMBL/GenBank/DDBJ databases">
        <title>Genomic Encyclopedia of Type Strains, Phase IV (KMG-IV): sequencing the most valuable type-strain genomes for metagenomic binning, comparative biology and taxonomic classification.</title>
        <authorList>
            <person name="Goeker M."/>
        </authorList>
    </citation>
    <scope>NUCLEOTIDE SEQUENCE [LARGE SCALE GENOMIC DNA]</scope>
    <source>
        <strain evidence="2 3">DSM 11490</strain>
    </source>
</reference>
<gene>
    <name evidence="2" type="ORF">HNR51_005110</name>
</gene>
<protein>
    <submittedName>
        <fullName evidence="2">Uncharacterized protein</fullName>
    </submittedName>
</protein>
<dbReference type="Proteomes" id="UP000543554">
    <property type="component" value="Unassembled WGS sequence"/>
</dbReference>
<sequence length="59" mass="6960">MKNPALSLWLSSFNWRMGHATHAVRRQQRVALNEMTTSMKAVPGKPKRKRWRTARRKTV</sequence>
<dbReference type="RefSeq" id="WP_182556735.1">
    <property type="nucleotide sequence ID" value="NZ_BPRF01000011.1"/>
</dbReference>
<dbReference type="AlphaFoldDB" id="A0AA40S7K9"/>
<proteinExistence type="predicted"/>
<feature type="compositionally biased region" description="Basic residues" evidence="1">
    <location>
        <begin position="45"/>
        <end position="59"/>
    </location>
</feature>
<feature type="region of interest" description="Disordered" evidence="1">
    <location>
        <begin position="40"/>
        <end position="59"/>
    </location>
</feature>
<dbReference type="EMBL" id="JACJIB010000012">
    <property type="protein sequence ID" value="MBA8915993.1"/>
    <property type="molecule type" value="Genomic_DNA"/>
</dbReference>